<sequence length="103" mass="11176">MYTRCREIDRLLMEGGSGWVVPLSTSGDDCLIRTLANFTVLEVPPSSGSSREEAGLCPHKRRQEDPVKPPKPLLVGGLYDFSISSNTCSRVSHESRGPSGTTP</sequence>
<protein>
    <submittedName>
        <fullName evidence="2">Uncharacterized protein</fullName>
    </submittedName>
</protein>
<proteinExistence type="predicted"/>
<name>A0A426YBN5_ENSVE</name>
<evidence type="ECO:0000313" key="3">
    <source>
        <dbReference type="Proteomes" id="UP000287651"/>
    </source>
</evidence>
<gene>
    <name evidence="2" type="ORF">B296_00038613</name>
</gene>
<comment type="caution">
    <text evidence="2">The sequence shown here is derived from an EMBL/GenBank/DDBJ whole genome shotgun (WGS) entry which is preliminary data.</text>
</comment>
<reference evidence="2 3" key="1">
    <citation type="journal article" date="2014" name="Agronomy (Basel)">
        <title>A Draft Genome Sequence for Ensete ventricosum, the Drought-Tolerant Tree Against Hunger.</title>
        <authorList>
            <person name="Harrison J."/>
            <person name="Moore K.A."/>
            <person name="Paszkiewicz K."/>
            <person name="Jones T."/>
            <person name="Grant M."/>
            <person name="Ambacheew D."/>
            <person name="Muzemil S."/>
            <person name="Studholme D.J."/>
        </authorList>
    </citation>
    <scope>NUCLEOTIDE SEQUENCE [LARGE SCALE GENOMIC DNA]</scope>
</reference>
<dbReference type="Proteomes" id="UP000287651">
    <property type="component" value="Unassembled WGS sequence"/>
</dbReference>
<dbReference type="AlphaFoldDB" id="A0A426YBN5"/>
<feature type="region of interest" description="Disordered" evidence="1">
    <location>
        <begin position="43"/>
        <end position="72"/>
    </location>
</feature>
<accession>A0A426YBN5</accession>
<evidence type="ECO:0000313" key="2">
    <source>
        <dbReference type="EMBL" id="RRT49139.1"/>
    </source>
</evidence>
<evidence type="ECO:0000256" key="1">
    <source>
        <dbReference type="SAM" id="MobiDB-lite"/>
    </source>
</evidence>
<organism evidence="2 3">
    <name type="scientific">Ensete ventricosum</name>
    <name type="common">Abyssinian banana</name>
    <name type="synonym">Musa ensete</name>
    <dbReference type="NCBI Taxonomy" id="4639"/>
    <lineage>
        <taxon>Eukaryota</taxon>
        <taxon>Viridiplantae</taxon>
        <taxon>Streptophyta</taxon>
        <taxon>Embryophyta</taxon>
        <taxon>Tracheophyta</taxon>
        <taxon>Spermatophyta</taxon>
        <taxon>Magnoliopsida</taxon>
        <taxon>Liliopsida</taxon>
        <taxon>Zingiberales</taxon>
        <taxon>Musaceae</taxon>
        <taxon>Ensete</taxon>
    </lineage>
</organism>
<dbReference type="EMBL" id="AMZH03013513">
    <property type="protein sequence ID" value="RRT49139.1"/>
    <property type="molecule type" value="Genomic_DNA"/>
</dbReference>